<dbReference type="EMBL" id="MBFT01000061">
    <property type="protein sequence ID" value="PVU98925.1"/>
    <property type="molecule type" value="Genomic_DNA"/>
</dbReference>
<evidence type="ECO:0000313" key="4">
    <source>
        <dbReference type="Proteomes" id="UP000245699"/>
    </source>
</evidence>
<evidence type="ECO:0000313" key="3">
    <source>
        <dbReference type="EMBL" id="PVU98925.1"/>
    </source>
</evidence>
<dbReference type="AlphaFoldDB" id="A0A2T9Z2U8"/>
<gene>
    <name evidence="3" type="ORF">BB559_001159</name>
</gene>
<name>A0A2T9Z2U8_9FUNG</name>
<comment type="caution">
    <text evidence="3">The sequence shown here is derived from an EMBL/GenBank/DDBJ whole genome shotgun (WGS) entry which is preliminary data.</text>
</comment>
<dbReference type="Proteomes" id="UP000245699">
    <property type="component" value="Unassembled WGS sequence"/>
</dbReference>
<protein>
    <submittedName>
        <fullName evidence="3">Uncharacterized protein</fullName>
    </submittedName>
</protein>
<organism evidence="3 4">
    <name type="scientific">Furculomyces boomerangus</name>
    <dbReference type="NCBI Taxonomy" id="61424"/>
    <lineage>
        <taxon>Eukaryota</taxon>
        <taxon>Fungi</taxon>
        <taxon>Fungi incertae sedis</taxon>
        <taxon>Zoopagomycota</taxon>
        <taxon>Kickxellomycotina</taxon>
        <taxon>Harpellomycetes</taxon>
        <taxon>Harpellales</taxon>
        <taxon>Harpellaceae</taxon>
        <taxon>Furculomyces</taxon>
    </lineage>
</organism>
<sequence length="488" mass="57810">MDVGCNNQYKIKHKQLTKKRKTSNSSRIKWNNFRQFVVFGNSIDFKNSLLLPSEKNHQKSYYNGNYNNRLTWLKYLANKNNASIKMFDYGTETTKDINNTGFIKNRGNNIFDINYNVQMFIEKEQNQLSPNIQKYPHESTLYIFLVGYDGFTKITNLQKLQTENIKTWDLDMKHTNTKRNNEEHQYHKTYNSSKKQTLNKFEKENIKYQKMVQNISKAIDNLVNNNSHISVSNILVIGATNPQYSSSPRNQKDIHDKQKNKPRYNKALKETKKINNLVLKSLQGLSKRIYFINPNEFITKNISPEENSHTNIQNINQTQSKQNFIKQNNILVDDSKWTTRVHLDFAEYLNNGVFYPIQKIQEKYIDPVKNIEHDKFKKLEMICKNYYNTINLSFNNDLGSHNLPNQIDYCKEFTSYKNDKLNINSKPIFVSQNRFVPEIEDIQSTSSNTTYYVFNMLIFLYFAIYLVKKLFRYLTSMVSLKNFCFSNY</sequence>
<evidence type="ECO:0000256" key="1">
    <source>
        <dbReference type="SAM" id="MobiDB-lite"/>
    </source>
</evidence>
<reference evidence="3 4" key="1">
    <citation type="journal article" date="2018" name="MBio">
        <title>Comparative Genomics Reveals the Core Gene Toolbox for the Fungus-Insect Symbiosis.</title>
        <authorList>
            <person name="Wang Y."/>
            <person name="Stata M."/>
            <person name="Wang W."/>
            <person name="Stajich J.E."/>
            <person name="White M.M."/>
            <person name="Moncalvo J.M."/>
        </authorList>
    </citation>
    <scope>NUCLEOTIDE SEQUENCE [LARGE SCALE GENOMIC DNA]</scope>
    <source>
        <strain evidence="3 4">AUS-77-4</strain>
    </source>
</reference>
<keyword evidence="2" id="KW-0472">Membrane</keyword>
<keyword evidence="2" id="KW-1133">Transmembrane helix</keyword>
<proteinExistence type="predicted"/>
<evidence type="ECO:0000256" key="2">
    <source>
        <dbReference type="SAM" id="Phobius"/>
    </source>
</evidence>
<keyword evidence="4" id="KW-1185">Reference proteome</keyword>
<keyword evidence="2" id="KW-0812">Transmembrane</keyword>
<feature type="region of interest" description="Disordered" evidence="1">
    <location>
        <begin position="242"/>
        <end position="263"/>
    </location>
</feature>
<feature type="compositionally biased region" description="Basic and acidic residues" evidence="1">
    <location>
        <begin position="250"/>
        <end position="259"/>
    </location>
</feature>
<accession>A0A2T9Z2U8</accession>
<feature type="transmembrane region" description="Helical" evidence="2">
    <location>
        <begin position="449"/>
        <end position="467"/>
    </location>
</feature>